<dbReference type="SMART" id="SM00487">
    <property type="entry name" value="DEXDc"/>
    <property type="match status" value="1"/>
</dbReference>
<keyword evidence="9" id="KW-1185">Reference proteome</keyword>
<evidence type="ECO:0000256" key="1">
    <source>
        <dbReference type="ARBA" id="ARBA00022741"/>
    </source>
</evidence>
<dbReference type="Pfam" id="PF00270">
    <property type="entry name" value="DEAD"/>
    <property type="match status" value="1"/>
</dbReference>
<dbReference type="Pfam" id="PF00271">
    <property type="entry name" value="Helicase_C"/>
    <property type="match status" value="1"/>
</dbReference>
<dbReference type="SMART" id="SM00847">
    <property type="entry name" value="HA2"/>
    <property type="match status" value="1"/>
</dbReference>
<name>A0A1M6M214_9ACTN</name>
<keyword evidence="2" id="KW-0378">Hydrolase</keyword>
<dbReference type="SMART" id="SM00382">
    <property type="entry name" value="AAA"/>
    <property type="match status" value="1"/>
</dbReference>
<proteinExistence type="predicted"/>
<feature type="region of interest" description="Disordered" evidence="5">
    <location>
        <begin position="478"/>
        <end position="517"/>
    </location>
</feature>
<dbReference type="Gene3D" id="1.20.120.1080">
    <property type="match status" value="1"/>
</dbReference>
<keyword evidence="3 8" id="KW-0347">Helicase</keyword>
<dbReference type="InterPro" id="IPR024590">
    <property type="entry name" value="HrpA_C"/>
</dbReference>
<dbReference type="InterPro" id="IPR011709">
    <property type="entry name" value="DEAD-box_helicase_OB_fold"/>
</dbReference>
<accession>A0A1M6M214</accession>
<dbReference type="GO" id="GO:0016787">
    <property type="term" value="F:hydrolase activity"/>
    <property type="evidence" value="ECO:0007669"/>
    <property type="project" value="UniProtKB-KW"/>
</dbReference>
<protein>
    <submittedName>
        <fullName evidence="8">ATP-dependent helicase HrpA</fullName>
    </submittedName>
</protein>
<evidence type="ECO:0000313" key="8">
    <source>
        <dbReference type="EMBL" id="SHJ77468.1"/>
    </source>
</evidence>
<dbReference type="EMBL" id="FQZG01000079">
    <property type="protein sequence ID" value="SHJ77468.1"/>
    <property type="molecule type" value="Genomic_DNA"/>
</dbReference>
<dbReference type="PROSITE" id="PS51194">
    <property type="entry name" value="HELICASE_CTER"/>
    <property type="match status" value="1"/>
</dbReference>
<dbReference type="GO" id="GO:0005524">
    <property type="term" value="F:ATP binding"/>
    <property type="evidence" value="ECO:0007669"/>
    <property type="project" value="UniProtKB-KW"/>
</dbReference>
<dbReference type="InterPro" id="IPR011545">
    <property type="entry name" value="DEAD/DEAH_box_helicase_dom"/>
</dbReference>
<evidence type="ECO:0000259" key="6">
    <source>
        <dbReference type="PROSITE" id="PS51192"/>
    </source>
</evidence>
<evidence type="ECO:0000256" key="2">
    <source>
        <dbReference type="ARBA" id="ARBA00022801"/>
    </source>
</evidence>
<dbReference type="Proteomes" id="UP000184512">
    <property type="component" value="Unassembled WGS sequence"/>
</dbReference>
<evidence type="ECO:0000256" key="4">
    <source>
        <dbReference type="ARBA" id="ARBA00022840"/>
    </source>
</evidence>
<dbReference type="PANTHER" id="PTHR18934:SF99">
    <property type="entry name" value="ATP-DEPENDENT RNA HELICASE DHX37-RELATED"/>
    <property type="match status" value="1"/>
</dbReference>
<gene>
    <name evidence="8" type="ORF">SAMN02745244_03224</name>
</gene>
<reference evidence="8 9" key="1">
    <citation type="submission" date="2016-11" db="EMBL/GenBank/DDBJ databases">
        <authorList>
            <person name="Jaros S."/>
            <person name="Januszkiewicz K."/>
            <person name="Wedrychowicz H."/>
        </authorList>
    </citation>
    <scope>NUCLEOTIDE SEQUENCE [LARGE SCALE GENOMIC DNA]</scope>
    <source>
        <strain evidence="8 9">DSM 12906</strain>
    </source>
</reference>
<dbReference type="FunFam" id="1.20.120.1080:FF:000005">
    <property type="entry name" value="ATP-dependent helicase HrpA"/>
    <property type="match status" value="1"/>
</dbReference>
<dbReference type="AlphaFoldDB" id="A0A1M6M214"/>
<evidence type="ECO:0000259" key="7">
    <source>
        <dbReference type="PROSITE" id="PS51194"/>
    </source>
</evidence>
<dbReference type="Pfam" id="PF11898">
    <property type="entry name" value="DUF3418"/>
    <property type="match status" value="1"/>
</dbReference>
<dbReference type="FunFam" id="3.40.50.300:FF:001922">
    <property type="entry name" value="DEAH (Asp-Glu-Ala-His) box polypeptide 29"/>
    <property type="match status" value="1"/>
</dbReference>
<evidence type="ECO:0000313" key="9">
    <source>
        <dbReference type="Proteomes" id="UP000184512"/>
    </source>
</evidence>
<dbReference type="InterPro" id="IPR007502">
    <property type="entry name" value="Helicase-assoc_dom"/>
</dbReference>
<dbReference type="InterPro" id="IPR010222">
    <property type="entry name" value="RNA_helicase_HrpA"/>
</dbReference>
<feature type="domain" description="Helicase C-terminal" evidence="7">
    <location>
        <begin position="211"/>
        <end position="374"/>
    </location>
</feature>
<keyword evidence="1" id="KW-0547">Nucleotide-binding</keyword>
<feature type="domain" description="Helicase ATP-binding" evidence="6">
    <location>
        <begin position="25"/>
        <end position="185"/>
    </location>
</feature>
<dbReference type="Gene3D" id="3.40.50.300">
    <property type="entry name" value="P-loop containing nucleotide triphosphate hydrolases"/>
    <property type="match status" value="2"/>
</dbReference>
<dbReference type="InterPro" id="IPR003593">
    <property type="entry name" value="AAA+_ATPase"/>
</dbReference>
<dbReference type="PROSITE" id="PS51192">
    <property type="entry name" value="HELICASE_ATP_BIND_1"/>
    <property type="match status" value="1"/>
</dbReference>
<dbReference type="InterPro" id="IPR001650">
    <property type="entry name" value="Helicase_C-like"/>
</dbReference>
<dbReference type="OrthoDB" id="9805617at2"/>
<dbReference type="NCBIfam" id="TIGR01967">
    <property type="entry name" value="DEAH_box_HrpA"/>
    <property type="match status" value="1"/>
</dbReference>
<dbReference type="SMART" id="SM00490">
    <property type="entry name" value="HELICc"/>
    <property type="match status" value="1"/>
</dbReference>
<evidence type="ECO:0000256" key="5">
    <source>
        <dbReference type="SAM" id="MobiDB-lite"/>
    </source>
</evidence>
<dbReference type="STRING" id="1123357.SAMN02745244_03224"/>
<dbReference type="Pfam" id="PF21010">
    <property type="entry name" value="HA2_C"/>
    <property type="match status" value="1"/>
</dbReference>
<dbReference type="SUPFAM" id="SSF52540">
    <property type="entry name" value="P-loop containing nucleoside triphosphate hydrolases"/>
    <property type="match status" value="1"/>
</dbReference>
<dbReference type="RefSeq" id="WP_073190226.1">
    <property type="nucleotide sequence ID" value="NZ_FQZG01000079.1"/>
</dbReference>
<evidence type="ECO:0000256" key="3">
    <source>
        <dbReference type="ARBA" id="ARBA00022806"/>
    </source>
</evidence>
<keyword evidence="4" id="KW-0067">ATP-binding</keyword>
<dbReference type="PANTHER" id="PTHR18934">
    <property type="entry name" value="ATP-DEPENDENT RNA HELICASE"/>
    <property type="match status" value="1"/>
</dbReference>
<dbReference type="Pfam" id="PF07717">
    <property type="entry name" value="OB_NTP_bind"/>
    <property type="match status" value="1"/>
</dbReference>
<dbReference type="GO" id="GO:0003723">
    <property type="term" value="F:RNA binding"/>
    <property type="evidence" value="ECO:0007669"/>
    <property type="project" value="TreeGrafter"/>
</dbReference>
<organism evidence="8 9">
    <name type="scientific">Tessaracoccus bendigoensis DSM 12906</name>
    <dbReference type="NCBI Taxonomy" id="1123357"/>
    <lineage>
        <taxon>Bacteria</taxon>
        <taxon>Bacillati</taxon>
        <taxon>Actinomycetota</taxon>
        <taxon>Actinomycetes</taxon>
        <taxon>Propionibacteriales</taxon>
        <taxon>Propionibacteriaceae</taxon>
        <taxon>Tessaracoccus</taxon>
    </lineage>
</organism>
<dbReference type="InterPro" id="IPR014001">
    <property type="entry name" value="Helicase_ATP-bd"/>
</dbReference>
<dbReference type="GO" id="GO:0003724">
    <property type="term" value="F:RNA helicase activity"/>
    <property type="evidence" value="ECO:0007669"/>
    <property type="project" value="InterPro"/>
</dbReference>
<sequence>MTGSATPNIQVDPSLPIATESVTIARLIRDNQVVIVAGETGSGKTTQLPKICLLAGRERMAHTQPRRIAARTVAQRIAAECGVELGDFVGYQVRFTRKVSAATRIKVMTDGILLSELTHDRMLSRYDTIIIDEAHERSLNIDFLLGYLKQLLPKRPDLRVIVTSATIDTARFSEHFDGAPVVEVSGRTFPVEVLYRDPQAGEDEIDAVTSSVEEIVTSSSTGDILVFLSGEREIRDTADAIEGLGTGLEVLPLFARLSAADQQRVFAPQARRRIVLATNVAETSITVPRIRYVIDAGTARISRYSARTKVQRLPIEPISQASANQRSGRCGRVGPGVAIRLYSEEDFLSRPEFSDPEILRTNLATVILLMAQAGLGDIEAFPFVEAPVISHINDGVRVLSELGAIHPRKRHDLLRLTRTGRMLARMPVDPRLGRMLIEGAKRDCLATVLVLVAGLTVPDVRERPADFQAQADESHRRFWSGVPGSEPVREQKVERPKRHTAHTGTRPEAEQKQSAPEGGDFEVLLNMWTYLRTRRRELGSSAFRRLCRSEYLSFVRFREWEDLVSQLKEATRELDLDTSGRGTMPEVLTSLLSGLLSNVGLAEQERAKRQPGKRRPLTEYQGARGARFALQPGSSLSKSTPPLVMAFELVETSRLWARTGAAITPGMVEQVGGHVLTRTVSEPHWSSRSASVQASEKLSLFGVPIVAGRPTDYAAGHPVEAREIFIRSAMVEGEWETRNKVVAANRATLREGELTTDRMRRPDLFISDDALYAWFDARVPTDVVSGATFDKWLRRTPQEEWPRLTFDDVVVNPGQLKPSDFPDRWEVGQHRLPVSYVYEPGAGSDGVTVTVRLELLNQLDGATFSWQVPGLRRELTVELIRTLPKALRTSFVPAPDYALRALDKLNGEEGSGSFPDALGRALTMLTGTRVVGSDFQPEKLSPHLRPTFVIIDNGREIARGTDLDALAQRLSPKVAEKLTRSAGGLVSTGQRSWTFGTIPTQSSVAKGVVGYPSLVDEGVTVGVVVQDDPSKAARSHVHGVRRLLTLTNPEPVKWVVAHMGRVEKLSLADSAYPNVPSLLADAWLKAGEQLAAEQGPIVEVRDEASYQRVALAVRQECPGRTLEVVNTAAHALAAVARARVLIGTGATPAGRDVGVQLENLFFNRFISATPDPWFGHLPRYARAAVLRLEAAATNPARDASLQAQIDEVEDLYEAVVDAQPPGALSPKIEEIAFLIEEFRVSIFAQQLRTSVPISAKRIRQAIRQA</sequence>
<dbReference type="InterPro" id="IPR027417">
    <property type="entry name" value="P-loop_NTPase"/>
</dbReference>
<dbReference type="CDD" id="cd18791">
    <property type="entry name" value="SF2_C_RHA"/>
    <property type="match status" value="1"/>
</dbReference>